<accession>A0ACC7NQA9</accession>
<reference evidence="1" key="1">
    <citation type="submission" date="2024-12" db="EMBL/GenBank/DDBJ databases">
        <authorList>
            <person name="Wu N."/>
        </authorList>
    </citation>
    <scope>NUCLEOTIDE SEQUENCE</scope>
    <source>
        <strain evidence="1">P15</strain>
    </source>
</reference>
<keyword evidence="2" id="KW-1185">Reference proteome</keyword>
<sequence length="80" mass="8868">MPWQMKAASLVGSPVGVSMQNGTGTSGILCGIENGELLLMEYLYHTQFALKHYPVFTIADVNPFPTCVPARYEYSYYEGI</sequence>
<protein>
    <submittedName>
        <fullName evidence="1">Uncharacterized protein</fullName>
    </submittedName>
</protein>
<proteinExistence type="predicted"/>
<comment type="caution">
    <text evidence="1">The sequence shown here is derived from an EMBL/GenBank/DDBJ whole genome shotgun (WGS) entry which is preliminary data.</text>
</comment>
<organism evidence="1 2">
    <name type="scientific">Paenibacillus mesotrionivorans</name>
    <dbReference type="NCBI Taxonomy" id="3160968"/>
    <lineage>
        <taxon>Bacteria</taxon>
        <taxon>Bacillati</taxon>
        <taxon>Bacillota</taxon>
        <taxon>Bacilli</taxon>
        <taxon>Bacillales</taxon>
        <taxon>Paenibacillaceae</taxon>
        <taxon>Paenibacillus</taxon>
    </lineage>
</organism>
<gene>
    <name evidence="1" type="ORF">ACI1P1_00060</name>
</gene>
<evidence type="ECO:0000313" key="2">
    <source>
        <dbReference type="Proteomes" id="UP001631969"/>
    </source>
</evidence>
<name>A0ACC7NQA9_9BACL</name>
<dbReference type="Proteomes" id="UP001631969">
    <property type="component" value="Unassembled WGS sequence"/>
</dbReference>
<evidence type="ECO:0000313" key="1">
    <source>
        <dbReference type="EMBL" id="MFM9326678.1"/>
    </source>
</evidence>
<dbReference type="EMBL" id="JBJURJ010000001">
    <property type="protein sequence ID" value="MFM9326678.1"/>
    <property type="molecule type" value="Genomic_DNA"/>
</dbReference>